<dbReference type="Gene3D" id="3.90.550.10">
    <property type="entry name" value="Spore Coat Polysaccharide Biosynthesis Protein SpsA, Chain A"/>
    <property type="match status" value="1"/>
</dbReference>
<keyword evidence="4 8" id="KW-0812">Transmembrane</keyword>
<keyword evidence="3" id="KW-0808">Transferase</keyword>
<keyword evidence="2" id="KW-0328">Glycosyltransferase</keyword>
<reference evidence="10" key="1">
    <citation type="submission" date="2018-05" db="EMBL/GenBank/DDBJ databases">
        <authorList>
            <person name="Lanie J.A."/>
            <person name="Ng W.-L."/>
            <person name="Kazmierczak K.M."/>
            <person name="Andrzejewski T.M."/>
            <person name="Davidsen T.M."/>
            <person name="Wayne K.J."/>
            <person name="Tettelin H."/>
            <person name="Glass J.I."/>
            <person name="Rusch D."/>
            <person name="Podicherti R."/>
            <person name="Tsui H.-C.T."/>
            <person name="Winkler M.E."/>
        </authorList>
    </citation>
    <scope>NUCLEOTIDE SEQUENCE</scope>
</reference>
<feature type="transmembrane region" description="Helical" evidence="8">
    <location>
        <begin position="232"/>
        <end position="253"/>
    </location>
</feature>
<dbReference type="GO" id="GO:0005886">
    <property type="term" value="C:plasma membrane"/>
    <property type="evidence" value="ECO:0007669"/>
    <property type="project" value="TreeGrafter"/>
</dbReference>
<evidence type="ECO:0000259" key="9">
    <source>
        <dbReference type="Pfam" id="PF00535"/>
    </source>
</evidence>
<keyword evidence="5 8" id="KW-1133">Transmembrane helix</keyword>
<evidence type="ECO:0000256" key="5">
    <source>
        <dbReference type="ARBA" id="ARBA00022989"/>
    </source>
</evidence>
<dbReference type="AlphaFoldDB" id="A0A381XW17"/>
<feature type="transmembrane region" description="Helical" evidence="8">
    <location>
        <begin position="265"/>
        <end position="292"/>
    </location>
</feature>
<name>A0A381XW17_9ZZZZ</name>
<evidence type="ECO:0000256" key="6">
    <source>
        <dbReference type="ARBA" id="ARBA00023136"/>
    </source>
</evidence>
<proteinExistence type="predicted"/>
<evidence type="ECO:0000256" key="4">
    <source>
        <dbReference type="ARBA" id="ARBA00022692"/>
    </source>
</evidence>
<evidence type="ECO:0000256" key="7">
    <source>
        <dbReference type="SAM" id="MobiDB-lite"/>
    </source>
</evidence>
<gene>
    <name evidence="10" type="ORF">METZ01_LOCUS121536</name>
</gene>
<evidence type="ECO:0000256" key="2">
    <source>
        <dbReference type="ARBA" id="ARBA00022676"/>
    </source>
</evidence>
<feature type="compositionally biased region" description="Low complexity" evidence="7">
    <location>
        <begin position="319"/>
        <end position="336"/>
    </location>
</feature>
<dbReference type="Pfam" id="PF00535">
    <property type="entry name" value="Glycos_transf_2"/>
    <property type="match status" value="1"/>
</dbReference>
<dbReference type="EMBL" id="UINC01016508">
    <property type="protein sequence ID" value="SVA68682.1"/>
    <property type="molecule type" value="Genomic_DNA"/>
</dbReference>
<accession>A0A381XW17</accession>
<feature type="domain" description="Glycosyltransferase 2-like" evidence="9">
    <location>
        <begin position="7"/>
        <end position="168"/>
    </location>
</feature>
<dbReference type="SUPFAM" id="SSF53448">
    <property type="entry name" value="Nucleotide-diphospho-sugar transferases"/>
    <property type="match status" value="1"/>
</dbReference>
<evidence type="ECO:0000313" key="10">
    <source>
        <dbReference type="EMBL" id="SVA68682.1"/>
    </source>
</evidence>
<comment type="subcellular location">
    <subcellularLocation>
        <location evidence="1">Membrane</location>
        <topology evidence="1">Multi-pass membrane protein</topology>
    </subcellularLocation>
</comment>
<dbReference type="GO" id="GO:0016757">
    <property type="term" value="F:glycosyltransferase activity"/>
    <property type="evidence" value="ECO:0007669"/>
    <property type="project" value="UniProtKB-KW"/>
</dbReference>
<evidence type="ECO:0000256" key="8">
    <source>
        <dbReference type="SAM" id="Phobius"/>
    </source>
</evidence>
<dbReference type="InterPro" id="IPR050256">
    <property type="entry name" value="Glycosyltransferase_2"/>
</dbReference>
<sequence length="336" mass="37604">MSKPDISFVSPAYRESKNLPVLYDQIKEVMESLGRTWEWVIVDDHSPDDTFGVITELSQRDDRVRGVRLARNYSSHTAITCGLHHARGACAVVLAADLQDPPEIVPKMLIPWERGAQVVWAVRGKRLGEKRLTLFFSRLFYIFVRNFVGMKEMPATGADFFLLDRRAIDGFCQFGETNVHILALITWMGFRQETIVYTKQARLHGESAFNFEKRMQLVLDCVTSFTTRPIRLMGLVGFLVALAGFFLAGRIIWEVFVLETGPPEGYASLMVALLVIGGVQMLMMAVLGEYLWRALDEARKRPRFLIEAHVGSDPLDAVASSSASLPGGPSSGDSTR</sequence>
<organism evidence="10">
    <name type="scientific">marine metagenome</name>
    <dbReference type="NCBI Taxonomy" id="408172"/>
    <lineage>
        <taxon>unclassified sequences</taxon>
        <taxon>metagenomes</taxon>
        <taxon>ecological metagenomes</taxon>
    </lineage>
</organism>
<keyword evidence="6 8" id="KW-0472">Membrane</keyword>
<dbReference type="CDD" id="cd04187">
    <property type="entry name" value="DPM1_like_bac"/>
    <property type="match status" value="1"/>
</dbReference>
<dbReference type="PANTHER" id="PTHR48090">
    <property type="entry name" value="UNDECAPRENYL-PHOSPHATE 4-DEOXY-4-FORMAMIDO-L-ARABINOSE TRANSFERASE-RELATED"/>
    <property type="match status" value="1"/>
</dbReference>
<dbReference type="InterPro" id="IPR001173">
    <property type="entry name" value="Glyco_trans_2-like"/>
</dbReference>
<protein>
    <recommendedName>
        <fullName evidence="9">Glycosyltransferase 2-like domain-containing protein</fullName>
    </recommendedName>
</protein>
<feature type="region of interest" description="Disordered" evidence="7">
    <location>
        <begin position="316"/>
        <end position="336"/>
    </location>
</feature>
<evidence type="ECO:0000256" key="3">
    <source>
        <dbReference type="ARBA" id="ARBA00022679"/>
    </source>
</evidence>
<evidence type="ECO:0000256" key="1">
    <source>
        <dbReference type="ARBA" id="ARBA00004141"/>
    </source>
</evidence>
<dbReference type="InterPro" id="IPR029044">
    <property type="entry name" value="Nucleotide-diphossugar_trans"/>
</dbReference>
<dbReference type="PANTHER" id="PTHR48090:SF1">
    <property type="entry name" value="PROPHAGE BACTOPRENOL GLUCOSYL TRANSFERASE HOMOLOG"/>
    <property type="match status" value="1"/>
</dbReference>